<keyword evidence="1" id="KW-1133">Transmembrane helix</keyword>
<reference evidence="2 3" key="1">
    <citation type="journal article" date="2015" name="Genome Announc.">
        <title>Complete Genome Sequence of Spiroplasma cantharicola CC-1T (DSM 21588), a Bacterium Isolated from Soldier Beetle (Cantharis carolinus).</title>
        <authorList>
            <person name="Lo W.S."/>
            <person name="Liu P.Y."/>
            <person name="Kuo C.H."/>
        </authorList>
    </citation>
    <scope>NUCLEOTIDE SEQUENCE [LARGE SCALE GENOMIC DNA]</scope>
    <source>
        <strain evidence="2 3">CC-1</strain>
    </source>
</reference>
<feature type="transmembrane region" description="Helical" evidence="1">
    <location>
        <begin position="173"/>
        <end position="194"/>
    </location>
</feature>
<feature type="transmembrane region" description="Helical" evidence="1">
    <location>
        <begin position="561"/>
        <end position="582"/>
    </location>
</feature>
<dbReference type="KEGG" id="scj:SCANT_v1c04150"/>
<organism evidence="2 3">
    <name type="scientific">Spiroplasma cantharicola</name>
    <dbReference type="NCBI Taxonomy" id="362837"/>
    <lineage>
        <taxon>Bacteria</taxon>
        <taxon>Bacillati</taxon>
        <taxon>Mycoplasmatota</taxon>
        <taxon>Mollicutes</taxon>
        <taxon>Entomoplasmatales</taxon>
        <taxon>Spiroplasmataceae</taxon>
        <taxon>Spiroplasma</taxon>
    </lineage>
</organism>
<dbReference type="EMBL" id="CP012622">
    <property type="protein sequence ID" value="ALD66323.1"/>
    <property type="molecule type" value="Genomic_DNA"/>
</dbReference>
<dbReference type="AlphaFoldDB" id="A0A0M4JJG2"/>
<sequence>MFFYTSFKFSILSIIKSKTFIAINSIFLLLIILLNLSFGLFIRISQSEMAQLFLLEYINIIIIMIQITVLSLLFSNDFFYNQKRNGIKTIEVKNGMKIWQIFFSKLVAIILMIFLVSFCISTIVVIENLIIFSENIYVTKLIFVNLYLIFLVPFFIFSLNLIILCLNMQKLTLIFSSFFLGLLSLFHFFNAAVYDFESYNPEAAGSNNVEISNYDIYFNYYILDYKKNNKSENKLLLDLEEYNSENLNLKELLYYDGEENLECNELEKNELTCDVKKYYRYFLSYNSFYRSGGLFYDIDLFNKFNKEFLVNFANYRELKFNEDLIEKNILFKELYNFDIEKSKYDLFEKNNYLINSSNILIELKFYIKNLEKYFKNNQELNYYYSDLKKINNVILDMYEKGFYFKNELYFLSNSIGQVSKDDYNIFREDFISLSPIEKRQKVFELQDISNGKSVHQSILFYIINNYKGDKLYTNKVQKPNDYIPNFYKMSNYYTSPFLWLEFFAKFGFVEKKFDNISTINSSHFIQTNNFLKLDYDIYQEDESSIERFIIKDYNYRGPNTALLVFLILLYCTLLIVLSYVFYKMNFYK</sequence>
<feature type="transmembrane region" description="Helical" evidence="1">
    <location>
        <begin position="146"/>
        <end position="166"/>
    </location>
</feature>
<feature type="transmembrane region" description="Helical" evidence="1">
    <location>
        <begin position="101"/>
        <end position="126"/>
    </location>
</feature>
<evidence type="ECO:0000313" key="2">
    <source>
        <dbReference type="EMBL" id="ALD66323.1"/>
    </source>
</evidence>
<protein>
    <submittedName>
        <fullName evidence="2">Uncharacterized protein</fullName>
    </submittedName>
</protein>
<evidence type="ECO:0000313" key="3">
    <source>
        <dbReference type="Proteomes" id="UP000063919"/>
    </source>
</evidence>
<name>A0A0M4JJG2_9MOLU</name>
<keyword evidence="3" id="KW-1185">Reference proteome</keyword>
<proteinExistence type="predicted"/>
<feature type="transmembrane region" description="Helical" evidence="1">
    <location>
        <begin position="21"/>
        <end position="45"/>
    </location>
</feature>
<keyword evidence="1" id="KW-0812">Transmembrane</keyword>
<evidence type="ECO:0000256" key="1">
    <source>
        <dbReference type="SAM" id="Phobius"/>
    </source>
</evidence>
<dbReference type="Proteomes" id="UP000063919">
    <property type="component" value="Chromosome"/>
</dbReference>
<accession>A0A0M4JJG2</accession>
<dbReference type="OrthoDB" id="388495at2"/>
<gene>
    <name evidence="2" type="ORF">SCANT_v1c04150</name>
</gene>
<feature type="transmembrane region" description="Helical" evidence="1">
    <location>
        <begin position="57"/>
        <end position="80"/>
    </location>
</feature>
<dbReference type="RefSeq" id="WP_053946082.1">
    <property type="nucleotide sequence ID" value="NZ_CP012622.1"/>
</dbReference>
<keyword evidence="1" id="KW-0472">Membrane</keyword>
<dbReference type="PATRIC" id="fig|362837.3.peg.419"/>